<dbReference type="GO" id="GO:0030322">
    <property type="term" value="P:stabilization of membrane potential"/>
    <property type="evidence" value="ECO:0007669"/>
    <property type="project" value="TreeGrafter"/>
</dbReference>
<dbReference type="InterPro" id="IPR018247">
    <property type="entry name" value="EF_Hand_1_Ca_BS"/>
</dbReference>
<reference evidence="13" key="1">
    <citation type="submission" date="2022-04" db="EMBL/GenBank/DDBJ databases">
        <title>Carnegiea gigantea Genome sequencing and assembly v2.</title>
        <authorList>
            <person name="Copetti D."/>
            <person name="Sanderson M.J."/>
            <person name="Burquez A."/>
            <person name="Wojciechowski M.F."/>
        </authorList>
    </citation>
    <scope>NUCLEOTIDE SEQUENCE</scope>
    <source>
        <strain evidence="13">SGP5-SGP5p</strain>
        <tissue evidence="13">Aerial part</tissue>
    </source>
</reference>
<feature type="transmembrane region" description="Helical" evidence="11">
    <location>
        <begin position="243"/>
        <end position="264"/>
    </location>
</feature>
<keyword evidence="4 11" id="KW-0812">Transmembrane</keyword>
<dbReference type="GO" id="GO:0005886">
    <property type="term" value="C:plasma membrane"/>
    <property type="evidence" value="ECO:0007669"/>
    <property type="project" value="TreeGrafter"/>
</dbReference>
<dbReference type="InterPro" id="IPR003280">
    <property type="entry name" value="2pore_dom_K_chnl"/>
</dbReference>
<keyword evidence="5" id="KW-0106">Calcium</keyword>
<dbReference type="GO" id="GO:0009705">
    <property type="term" value="C:plant-type vacuole membrane"/>
    <property type="evidence" value="ECO:0007669"/>
    <property type="project" value="TreeGrafter"/>
</dbReference>
<evidence type="ECO:0000256" key="7">
    <source>
        <dbReference type="ARBA" id="ARBA00023065"/>
    </source>
</evidence>
<dbReference type="GO" id="GO:0015271">
    <property type="term" value="F:outward rectifier potassium channel activity"/>
    <property type="evidence" value="ECO:0007669"/>
    <property type="project" value="TreeGrafter"/>
</dbReference>
<feature type="transmembrane region" description="Helical" evidence="11">
    <location>
        <begin position="303"/>
        <end position="323"/>
    </location>
</feature>
<sequence length="484" mass="54774">MDEPFLPEIVIQGNRVNNPTTTKCESSQNGIWEDPNAQSLGPDKKRRIRSTQTFKKKLASGYLDRKIMRTHSTAKFRRTDSILPLLASLRANSITEDIEDTNTSASSLKPQFCSGHLRSDSISKIITSQTPNSIKETLINFHTTNSAPVLFTDEKGIVQRDKLNCGRHRQRTTTPKLIQVALLGFLSYIIIFIVVFLFTSTLFQGKRTHKLIDALYFSVVTLCTIGYGDIIPDTTFSKLFTSVFILVGFGFIDILLNGLVTYVLDMQEEVLLGSVDQNKFNKMIKDYIIDTEKGRMRIRIKMCSALGVVVICLATGTVTVHFVEGMTWVDSFYLSVTSVTTVGYGDYAFKTAAGRCFAVIWLLASTLAVARAFLYITEYRIEKRNRIMARKVLQKKFTLGDLMAADMDHDGSVSKPEYVIFKLKEMGMIEEKEIDQICKQFDNLDSYHRGKITMADLIEDYANKAAINQKDDKPRQQIVNLWQV</sequence>
<protein>
    <recommendedName>
        <fullName evidence="12">Potassium channel domain-containing protein</fullName>
    </recommendedName>
</protein>
<dbReference type="Proteomes" id="UP001153076">
    <property type="component" value="Unassembled WGS sequence"/>
</dbReference>
<dbReference type="SUPFAM" id="SSF47473">
    <property type="entry name" value="EF-hand"/>
    <property type="match status" value="1"/>
</dbReference>
<evidence type="ECO:0000256" key="6">
    <source>
        <dbReference type="ARBA" id="ARBA00022989"/>
    </source>
</evidence>
<evidence type="ECO:0000313" key="13">
    <source>
        <dbReference type="EMBL" id="KAJ8431717.1"/>
    </source>
</evidence>
<dbReference type="SUPFAM" id="SSF81324">
    <property type="entry name" value="Voltage-gated potassium channels"/>
    <property type="match status" value="2"/>
</dbReference>
<evidence type="ECO:0000256" key="1">
    <source>
        <dbReference type="ARBA" id="ARBA00004141"/>
    </source>
</evidence>
<keyword evidence="6 11" id="KW-1133">Transmembrane helix</keyword>
<dbReference type="InterPro" id="IPR011992">
    <property type="entry name" value="EF-hand-dom_pair"/>
</dbReference>
<feature type="transmembrane region" description="Helical" evidence="11">
    <location>
        <begin position="211"/>
        <end position="231"/>
    </location>
</feature>
<feature type="domain" description="Potassium channel" evidence="12">
    <location>
        <begin position="308"/>
        <end position="378"/>
    </location>
</feature>
<evidence type="ECO:0000256" key="3">
    <source>
        <dbReference type="ARBA" id="ARBA00022448"/>
    </source>
</evidence>
<keyword evidence="8 11" id="KW-0472">Membrane</keyword>
<evidence type="ECO:0000313" key="14">
    <source>
        <dbReference type="Proteomes" id="UP001153076"/>
    </source>
</evidence>
<dbReference type="OrthoDB" id="415460at2759"/>
<evidence type="ECO:0000256" key="8">
    <source>
        <dbReference type="ARBA" id="ARBA00023136"/>
    </source>
</evidence>
<dbReference type="AlphaFoldDB" id="A0A9Q1JVP8"/>
<evidence type="ECO:0000256" key="2">
    <source>
        <dbReference type="ARBA" id="ARBA00010159"/>
    </source>
</evidence>
<keyword evidence="14" id="KW-1185">Reference proteome</keyword>
<comment type="subcellular location">
    <subcellularLocation>
        <location evidence="1">Membrane</location>
        <topology evidence="1">Multi-pass membrane protein</topology>
    </subcellularLocation>
</comment>
<accession>A0A9Q1JVP8</accession>
<dbReference type="InterPro" id="IPR013099">
    <property type="entry name" value="K_chnl_dom"/>
</dbReference>
<feature type="compositionally biased region" description="Polar residues" evidence="10">
    <location>
        <begin position="16"/>
        <end position="30"/>
    </location>
</feature>
<keyword evidence="9" id="KW-0407">Ion channel</keyword>
<dbReference type="PROSITE" id="PS00018">
    <property type="entry name" value="EF_HAND_1"/>
    <property type="match status" value="1"/>
</dbReference>
<dbReference type="PANTHER" id="PTHR11003:SF303">
    <property type="entry name" value="OS01G0696100 PROTEIN"/>
    <property type="match status" value="1"/>
</dbReference>
<name>A0A9Q1JVP8_9CARY</name>
<comment type="similarity">
    <text evidence="2">Belongs to the two pore domain potassium channel (TC 1.A.1.7) family.</text>
</comment>
<evidence type="ECO:0000256" key="4">
    <source>
        <dbReference type="ARBA" id="ARBA00022692"/>
    </source>
</evidence>
<evidence type="ECO:0000256" key="11">
    <source>
        <dbReference type="SAM" id="Phobius"/>
    </source>
</evidence>
<dbReference type="PRINTS" id="PR01333">
    <property type="entry name" value="2POREKCHANEL"/>
</dbReference>
<feature type="domain" description="Potassium channel" evidence="12">
    <location>
        <begin position="191"/>
        <end position="263"/>
    </location>
</feature>
<evidence type="ECO:0000256" key="10">
    <source>
        <dbReference type="SAM" id="MobiDB-lite"/>
    </source>
</evidence>
<evidence type="ECO:0000259" key="12">
    <source>
        <dbReference type="Pfam" id="PF07885"/>
    </source>
</evidence>
<organism evidence="13 14">
    <name type="scientific">Carnegiea gigantea</name>
    <dbReference type="NCBI Taxonomy" id="171969"/>
    <lineage>
        <taxon>Eukaryota</taxon>
        <taxon>Viridiplantae</taxon>
        <taxon>Streptophyta</taxon>
        <taxon>Embryophyta</taxon>
        <taxon>Tracheophyta</taxon>
        <taxon>Spermatophyta</taxon>
        <taxon>Magnoliopsida</taxon>
        <taxon>eudicotyledons</taxon>
        <taxon>Gunneridae</taxon>
        <taxon>Pentapetalae</taxon>
        <taxon>Caryophyllales</taxon>
        <taxon>Cactineae</taxon>
        <taxon>Cactaceae</taxon>
        <taxon>Cactoideae</taxon>
        <taxon>Echinocereeae</taxon>
        <taxon>Carnegiea</taxon>
    </lineage>
</organism>
<feature type="region of interest" description="Disordered" evidence="10">
    <location>
        <begin position="16"/>
        <end position="45"/>
    </location>
</feature>
<keyword evidence="7" id="KW-0406">Ion transport</keyword>
<feature type="transmembrane region" description="Helical" evidence="11">
    <location>
        <begin position="177"/>
        <end position="199"/>
    </location>
</feature>
<dbReference type="PANTHER" id="PTHR11003">
    <property type="entry name" value="POTASSIUM CHANNEL, SUBFAMILY K"/>
    <property type="match status" value="1"/>
</dbReference>
<comment type="caution">
    <text evidence="13">The sequence shown here is derived from an EMBL/GenBank/DDBJ whole genome shotgun (WGS) entry which is preliminary data.</text>
</comment>
<evidence type="ECO:0000256" key="5">
    <source>
        <dbReference type="ARBA" id="ARBA00022837"/>
    </source>
</evidence>
<evidence type="ECO:0000256" key="9">
    <source>
        <dbReference type="ARBA" id="ARBA00023303"/>
    </source>
</evidence>
<keyword evidence="3" id="KW-0813">Transport</keyword>
<dbReference type="EMBL" id="JAKOGI010000666">
    <property type="protein sequence ID" value="KAJ8431717.1"/>
    <property type="molecule type" value="Genomic_DNA"/>
</dbReference>
<dbReference type="GO" id="GO:0022841">
    <property type="term" value="F:potassium ion leak channel activity"/>
    <property type="evidence" value="ECO:0007669"/>
    <property type="project" value="TreeGrafter"/>
</dbReference>
<dbReference type="Gene3D" id="1.10.287.70">
    <property type="match status" value="2"/>
</dbReference>
<dbReference type="FunFam" id="1.10.287.70:FF:000167">
    <property type="entry name" value="Two-pore potassium channel 2-like"/>
    <property type="match status" value="1"/>
</dbReference>
<feature type="transmembrane region" description="Helical" evidence="11">
    <location>
        <begin position="352"/>
        <end position="376"/>
    </location>
</feature>
<proteinExistence type="inferred from homology"/>
<gene>
    <name evidence="13" type="ORF">Cgig2_028499</name>
</gene>
<dbReference type="Pfam" id="PF07885">
    <property type="entry name" value="Ion_trans_2"/>
    <property type="match status" value="2"/>
</dbReference>